<dbReference type="Proteomes" id="UP000708208">
    <property type="component" value="Unassembled WGS sequence"/>
</dbReference>
<sequence>NLLSRELPLQAGKSGTLLTMDIMVLGTLNLAKWKESESAAGDSSLSFQTGQSPLDLLFKSCFPNQLFLNRRSIQTTSTSGSSSKFTLGKKFIRRFLFISASPHPTPGSENRSNSSIQFPYLQPPAKNSIKYPMTIENI</sequence>
<accession>A0A8J2K0U8</accession>
<reference evidence="1" key="1">
    <citation type="submission" date="2021-06" db="EMBL/GenBank/DDBJ databases">
        <authorList>
            <person name="Hodson N. C."/>
            <person name="Mongue J. A."/>
            <person name="Jaron S. K."/>
        </authorList>
    </citation>
    <scope>NUCLEOTIDE SEQUENCE</scope>
</reference>
<gene>
    <name evidence="1" type="ORF">AFUS01_LOCUS7125</name>
</gene>
<keyword evidence="2" id="KW-1185">Reference proteome</keyword>
<proteinExistence type="predicted"/>
<organism evidence="1 2">
    <name type="scientific">Allacma fusca</name>
    <dbReference type="NCBI Taxonomy" id="39272"/>
    <lineage>
        <taxon>Eukaryota</taxon>
        <taxon>Metazoa</taxon>
        <taxon>Ecdysozoa</taxon>
        <taxon>Arthropoda</taxon>
        <taxon>Hexapoda</taxon>
        <taxon>Collembola</taxon>
        <taxon>Symphypleona</taxon>
        <taxon>Sminthuridae</taxon>
        <taxon>Allacma</taxon>
    </lineage>
</organism>
<evidence type="ECO:0000313" key="2">
    <source>
        <dbReference type="Proteomes" id="UP000708208"/>
    </source>
</evidence>
<comment type="caution">
    <text evidence="1">The sequence shown here is derived from an EMBL/GenBank/DDBJ whole genome shotgun (WGS) entry which is preliminary data.</text>
</comment>
<dbReference type="EMBL" id="CAJVCH010047863">
    <property type="protein sequence ID" value="CAG7717684.1"/>
    <property type="molecule type" value="Genomic_DNA"/>
</dbReference>
<protein>
    <submittedName>
        <fullName evidence="1">Uncharacterized protein</fullName>
    </submittedName>
</protein>
<evidence type="ECO:0000313" key="1">
    <source>
        <dbReference type="EMBL" id="CAG7717684.1"/>
    </source>
</evidence>
<dbReference type="AlphaFoldDB" id="A0A8J2K0U8"/>
<name>A0A8J2K0U8_9HEXA</name>
<feature type="non-terminal residue" evidence="1">
    <location>
        <position position="1"/>
    </location>
</feature>